<gene>
    <name evidence="10" type="ORF">C500_03944</name>
</gene>
<comment type="similarity">
    <text evidence="8">Belongs to the class-III pyridoxal-phosphate-dependent aminotransferase family.</text>
</comment>
<evidence type="ECO:0000256" key="1">
    <source>
        <dbReference type="ARBA" id="ARBA00001579"/>
    </source>
</evidence>
<evidence type="ECO:0000313" key="10">
    <source>
        <dbReference type="EMBL" id="ELY32412.1"/>
    </source>
</evidence>
<comment type="cofactor">
    <cofactor evidence="2">
        <name>pyridoxal 5'-phosphate</name>
        <dbReference type="ChEBI" id="CHEBI:597326"/>
    </cofactor>
</comment>
<dbReference type="PROSITE" id="PS00600">
    <property type="entry name" value="AA_TRANSFER_CLASS_3"/>
    <property type="match status" value="1"/>
</dbReference>
<dbReference type="Gene3D" id="3.40.640.10">
    <property type="entry name" value="Type I PLP-dependent aspartate aminotransferase-like (Major domain)"/>
    <property type="match status" value="1"/>
</dbReference>
<protein>
    <recommendedName>
        <fullName evidence="3">Glutamate-1-semialdehyde 2,1-aminomutase</fullName>
    </recommendedName>
    <alternativeName>
        <fullName evidence="7">Glutamate-1-semialdehyde aminotransferase</fullName>
    </alternativeName>
</protein>
<sequence length="478" mass="53090">MSPGDNRHDHSRRLREQTPKSEQLHERAAEVTPLGVESNVRSFDPYPFYVCLLYTSVRSFDPYPFYVEETSGSTVTDIDGNEYLDFLLALGPIILGHNHPDVTSAVKAQAERADLTATPQRIAIEFMERIVEMTPSIEQVRLANSGTEATMHAIRTARSYTGNDLIAKPEGGYAGAHDYALMSVYADEEALGPKERPNTVSYGTGIPDVVEDTVVAIPFNDKENTEAVLREHADDLAAVIIEPVMFSAGCLKPQDGYHEFLRELTEELDIVLIWDEVMTGFRLGPASAQGRFGVTPDMTTFAKAAGGGYQVGGFGGKREIMAEIEPPEDEDAESWHSSAFHGGTYNGHPVSCAAGLATLDVLQNEDVYEHIDRMGERLFEGLQEVADDVGLPVNVQYVGSMGQVYMTDHEIRHYRDTWHANSEQYADWWREAAAGGALFGNPMQSERFFTTYTHSEEEIDRALSIAEDAFNEVNHEYE</sequence>
<organism evidence="10 11">
    <name type="scientific">Natrialba magadii (strain ATCC 43099 / DSM 3394 / CCM 3739 / CIP 104546 / IAM 13178 / JCM 8861 / NBRC 102185 / NCIMB 2190 / MS3)</name>
    <name type="common">Natronobacterium magadii</name>
    <dbReference type="NCBI Taxonomy" id="547559"/>
    <lineage>
        <taxon>Archaea</taxon>
        <taxon>Methanobacteriati</taxon>
        <taxon>Methanobacteriota</taxon>
        <taxon>Stenosarchaea group</taxon>
        <taxon>Halobacteria</taxon>
        <taxon>Halobacteriales</taxon>
        <taxon>Natrialbaceae</taxon>
        <taxon>Natrialba</taxon>
    </lineage>
</organism>
<evidence type="ECO:0000256" key="4">
    <source>
        <dbReference type="ARBA" id="ARBA00022898"/>
    </source>
</evidence>
<dbReference type="InterPro" id="IPR015424">
    <property type="entry name" value="PyrdxlP-dep_Trfase"/>
</dbReference>
<dbReference type="AlphaFoldDB" id="L9V5V4"/>
<keyword evidence="10" id="KW-0808">Transferase</keyword>
<dbReference type="Pfam" id="PF00202">
    <property type="entry name" value="Aminotran_3"/>
    <property type="match status" value="1"/>
</dbReference>
<evidence type="ECO:0000256" key="6">
    <source>
        <dbReference type="ARBA" id="ARBA00023444"/>
    </source>
</evidence>
<comment type="pathway">
    <text evidence="6">Porphyrin-containing compound metabolism.</text>
</comment>
<reference evidence="10 11" key="1">
    <citation type="journal article" date="2014" name="PLoS Genet.">
        <title>Phylogenetically driven sequencing of extremely halophilic archaea reveals strategies for static and dynamic osmo-response.</title>
        <authorList>
            <person name="Becker E.A."/>
            <person name="Seitzer P.M."/>
            <person name="Tritt A."/>
            <person name="Larsen D."/>
            <person name="Krusor M."/>
            <person name="Yao A.I."/>
            <person name="Wu D."/>
            <person name="Madern D."/>
            <person name="Eisen J.A."/>
            <person name="Darling A.E."/>
            <person name="Facciotti M.T."/>
        </authorList>
    </citation>
    <scope>NUCLEOTIDE SEQUENCE [LARGE SCALE GENOMIC DNA]</scope>
    <source>
        <strain evidence="11">ATCC 43099 / DSM 3394 / CCM 3739 / CIP 104546 / IAM 13178 / JCM 8861 / NBRC 102185 / NCIMB 2190 / MS3</strain>
    </source>
</reference>
<dbReference type="RefSeq" id="WP_004214357.1">
    <property type="nucleotide sequence ID" value="NZ_AOHS01000016.1"/>
</dbReference>
<dbReference type="InterPro" id="IPR005814">
    <property type="entry name" value="Aminotrans_3"/>
</dbReference>
<dbReference type="GO" id="GO:0030170">
    <property type="term" value="F:pyridoxal phosphate binding"/>
    <property type="evidence" value="ECO:0007669"/>
    <property type="project" value="InterPro"/>
</dbReference>
<dbReference type="EMBL" id="AOHS01000016">
    <property type="protein sequence ID" value="ELY32412.1"/>
    <property type="molecule type" value="Genomic_DNA"/>
</dbReference>
<dbReference type="Gene3D" id="3.90.1150.10">
    <property type="entry name" value="Aspartate Aminotransferase, domain 1"/>
    <property type="match status" value="1"/>
</dbReference>
<evidence type="ECO:0000256" key="8">
    <source>
        <dbReference type="RuleBase" id="RU003560"/>
    </source>
</evidence>
<evidence type="ECO:0000313" key="11">
    <source>
        <dbReference type="Proteomes" id="UP000011543"/>
    </source>
</evidence>
<evidence type="ECO:0000256" key="9">
    <source>
        <dbReference type="SAM" id="MobiDB-lite"/>
    </source>
</evidence>
<feature type="region of interest" description="Disordered" evidence="9">
    <location>
        <begin position="1"/>
        <end position="29"/>
    </location>
</feature>
<dbReference type="InterPro" id="IPR015421">
    <property type="entry name" value="PyrdxlP-dep_Trfase_major"/>
</dbReference>
<dbReference type="PANTHER" id="PTHR43713">
    <property type="entry name" value="GLUTAMATE-1-SEMIALDEHYDE 2,1-AMINOMUTASE"/>
    <property type="match status" value="1"/>
</dbReference>
<dbReference type="InterPro" id="IPR049704">
    <property type="entry name" value="Aminotrans_3_PPA_site"/>
</dbReference>
<dbReference type="CDD" id="cd00610">
    <property type="entry name" value="OAT_like"/>
    <property type="match status" value="1"/>
</dbReference>
<keyword evidence="4 8" id="KW-0663">Pyridoxal phosphate</keyword>
<dbReference type="GO" id="GO:0042286">
    <property type="term" value="F:glutamate-1-semialdehyde 2,1-aminomutase activity"/>
    <property type="evidence" value="ECO:0007669"/>
    <property type="project" value="UniProtKB-EC"/>
</dbReference>
<evidence type="ECO:0000256" key="7">
    <source>
        <dbReference type="ARBA" id="ARBA00031365"/>
    </source>
</evidence>
<dbReference type="PANTHER" id="PTHR43713:SF3">
    <property type="entry name" value="GLUTAMATE-1-SEMIALDEHYDE 2,1-AMINOMUTASE 1, CHLOROPLASTIC-RELATED"/>
    <property type="match status" value="1"/>
</dbReference>
<keyword evidence="5 10" id="KW-0413">Isomerase</keyword>
<dbReference type="GO" id="GO:0008483">
    <property type="term" value="F:transaminase activity"/>
    <property type="evidence" value="ECO:0007669"/>
    <property type="project" value="UniProtKB-KW"/>
</dbReference>
<keyword evidence="10" id="KW-0032">Aminotransferase</keyword>
<accession>L9V5V4</accession>
<dbReference type="Proteomes" id="UP000011543">
    <property type="component" value="Unassembled WGS sequence"/>
</dbReference>
<evidence type="ECO:0000256" key="3">
    <source>
        <dbReference type="ARBA" id="ARBA00015416"/>
    </source>
</evidence>
<evidence type="ECO:0000256" key="2">
    <source>
        <dbReference type="ARBA" id="ARBA00001933"/>
    </source>
</evidence>
<name>L9V5V4_NATMM</name>
<dbReference type="SUPFAM" id="SSF53383">
    <property type="entry name" value="PLP-dependent transferases"/>
    <property type="match status" value="1"/>
</dbReference>
<dbReference type="InterPro" id="IPR015422">
    <property type="entry name" value="PyrdxlP-dep_Trfase_small"/>
</dbReference>
<comment type="catalytic activity">
    <reaction evidence="1">
        <text>(S)-4-amino-5-oxopentanoate = 5-aminolevulinate</text>
        <dbReference type="Rhea" id="RHEA:14265"/>
        <dbReference type="ChEBI" id="CHEBI:57501"/>
        <dbReference type="ChEBI" id="CHEBI:356416"/>
        <dbReference type="EC" id="5.4.3.8"/>
    </reaction>
</comment>
<evidence type="ECO:0000256" key="5">
    <source>
        <dbReference type="ARBA" id="ARBA00023235"/>
    </source>
</evidence>
<comment type="caution">
    <text evidence="10">The sequence shown here is derived from an EMBL/GenBank/DDBJ whole genome shotgun (WGS) entry which is preliminary data.</text>
</comment>
<dbReference type="PATRIC" id="fig|547559.17.peg.751"/>
<proteinExistence type="inferred from homology"/>